<dbReference type="Proteomes" id="UP000823863">
    <property type="component" value="Unassembled WGS sequence"/>
</dbReference>
<dbReference type="PROSITE" id="PS50893">
    <property type="entry name" value="ABC_TRANSPORTER_2"/>
    <property type="match status" value="1"/>
</dbReference>
<dbReference type="InterPro" id="IPR003439">
    <property type="entry name" value="ABC_transporter-like_ATP-bd"/>
</dbReference>
<keyword evidence="5" id="KW-0029">Amino-acid transport</keyword>
<dbReference type="PANTHER" id="PTHR43820">
    <property type="entry name" value="HIGH-AFFINITY BRANCHED-CHAIN AMINO ACID TRANSPORT ATP-BINDING PROTEIN LIVF"/>
    <property type="match status" value="1"/>
</dbReference>
<dbReference type="Pfam" id="PF00005">
    <property type="entry name" value="ABC_tran"/>
    <property type="match status" value="1"/>
</dbReference>
<dbReference type="GO" id="GO:0015807">
    <property type="term" value="P:L-amino acid transport"/>
    <property type="evidence" value="ECO:0007669"/>
    <property type="project" value="TreeGrafter"/>
</dbReference>
<dbReference type="GO" id="GO:0015658">
    <property type="term" value="F:branched-chain amino acid transmembrane transporter activity"/>
    <property type="evidence" value="ECO:0007669"/>
    <property type="project" value="TreeGrafter"/>
</dbReference>
<dbReference type="PANTHER" id="PTHR43820:SF4">
    <property type="entry name" value="HIGH-AFFINITY BRANCHED-CHAIN AMINO ACID TRANSPORT ATP-BINDING PROTEIN LIVF"/>
    <property type="match status" value="1"/>
</dbReference>
<dbReference type="InterPro" id="IPR017871">
    <property type="entry name" value="ABC_transporter-like_CS"/>
</dbReference>
<dbReference type="GO" id="GO:0005524">
    <property type="term" value="F:ATP binding"/>
    <property type="evidence" value="ECO:0007669"/>
    <property type="project" value="UniProtKB-KW"/>
</dbReference>
<dbReference type="InterPro" id="IPR052156">
    <property type="entry name" value="BCAA_Transport_ATP-bd_LivF"/>
</dbReference>
<comment type="similarity">
    <text evidence="1">Belongs to the ABC transporter superfamily.</text>
</comment>
<organism evidence="7 8">
    <name type="scientific">Candidatus Enterocloster excrementigallinarum</name>
    <dbReference type="NCBI Taxonomy" id="2838558"/>
    <lineage>
        <taxon>Bacteria</taxon>
        <taxon>Bacillati</taxon>
        <taxon>Bacillota</taxon>
        <taxon>Clostridia</taxon>
        <taxon>Lachnospirales</taxon>
        <taxon>Lachnospiraceae</taxon>
        <taxon>Enterocloster</taxon>
    </lineage>
</organism>
<comment type="caution">
    <text evidence="7">The sequence shown here is derived from an EMBL/GenBank/DDBJ whole genome shotgun (WGS) entry which is preliminary data.</text>
</comment>
<evidence type="ECO:0000259" key="6">
    <source>
        <dbReference type="PROSITE" id="PS50893"/>
    </source>
</evidence>
<evidence type="ECO:0000256" key="1">
    <source>
        <dbReference type="ARBA" id="ARBA00005417"/>
    </source>
</evidence>
<evidence type="ECO:0000313" key="7">
    <source>
        <dbReference type="EMBL" id="HJC67481.1"/>
    </source>
</evidence>
<name>A0A9D2TFT6_9FIRM</name>
<evidence type="ECO:0000256" key="5">
    <source>
        <dbReference type="ARBA" id="ARBA00022970"/>
    </source>
</evidence>
<dbReference type="InterPro" id="IPR027417">
    <property type="entry name" value="P-loop_NTPase"/>
</dbReference>
<dbReference type="CDD" id="cd03224">
    <property type="entry name" value="ABC_TM1139_LivF_branched"/>
    <property type="match status" value="1"/>
</dbReference>
<dbReference type="PROSITE" id="PS00211">
    <property type="entry name" value="ABC_TRANSPORTER_1"/>
    <property type="match status" value="1"/>
</dbReference>
<keyword evidence="2" id="KW-0813">Transport</keyword>
<evidence type="ECO:0000256" key="2">
    <source>
        <dbReference type="ARBA" id="ARBA00022448"/>
    </source>
</evidence>
<dbReference type="Gene3D" id="3.40.50.300">
    <property type="entry name" value="P-loop containing nucleotide triphosphate hydrolases"/>
    <property type="match status" value="1"/>
</dbReference>
<dbReference type="GO" id="GO:0016887">
    <property type="term" value="F:ATP hydrolysis activity"/>
    <property type="evidence" value="ECO:0007669"/>
    <property type="project" value="InterPro"/>
</dbReference>
<keyword evidence="4 7" id="KW-0067">ATP-binding</keyword>
<dbReference type="EMBL" id="DWWB01000072">
    <property type="protein sequence ID" value="HJC67481.1"/>
    <property type="molecule type" value="Genomic_DNA"/>
</dbReference>
<dbReference type="SUPFAM" id="SSF52540">
    <property type="entry name" value="P-loop containing nucleoside triphosphate hydrolases"/>
    <property type="match status" value="1"/>
</dbReference>
<dbReference type="SMART" id="SM00382">
    <property type="entry name" value="AAA"/>
    <property type="match status" value="1"/>
</dbReference>
<keyword evidence="3" id="KW-0547">Nucleotide-binding</keyword>
<reference evidence="7" key="2">
    <citation type="submission" date="2021-04" db="EMBL/GenBank/DDBJ databases">
        <authorList>
            <person name="Gilroy R."/>
        </authorList>
    </citation>
    <scope>NUCLEOTIDE SEQUENCE</scope>
    <source>
        <strain evidence="7">CHK198-12963</strain>
    </source>
</reference>
<evidence type="ECO:0000313" key="8">
    <source>
        <dbReference type="Proteomes" id="UP000823863"/>
    </source>
</evidence>
<proteinExistence type="inferred from homology"/>
<evidence type="ECO:0000256" key="4">
    <source>
        <dbReference type="ARBA" id="ARBA00022840"/>
    </source>
</evidence>
<gene>
    <name evidence="7" type="ORF">H9931_12355</name>
</gene>
<dbReference type="AlphaFoldDB" id="A0A9D2TFT6"/>
<sequence>MLKIENLKAYYGEVQALYGIDLEVKDGEICCLIGANGAGKSTLLKSISGMVHKTGKILWNDQDLSGYSAQKVAKQGIIHVPEGRQVFPGLSVYQNLEVGSINWHGFFGNKPYDEDIEMIYELFPRLKERSKQLAWSLSGGEQQMLAIGRGLMGRPKLLMLDEPSMGLAPLVIAELFEKIVDVNKKLGVPILLIEQNSKLALKVSNYAYVIKQGKIQFEGKSEEMRNDPRVQEAYFAKFGADQEGK</sequence>
<accession>A0A9D2TFT6</accession>
<reference evidence="7" key="1">
    <citation type="journal article" date="2021" name="PeerJ">
        <title>Extensive microbial diversity within the chicken gut microbiome revealed by metagenomics and culture.</title>
        <authorList>
            <person name="Gilroy R."/>
            <person name="Ravi A."/>
            <person name="Getino M."/>
            <person name="Pursley I."/>
            <person name="Horton D.L."/>
            <person name="Alikhan N.F."/>
            <person name="Baker D."/>
            <person name="Gharbi K."/>
            <person name="Hall N."/>
            <person name="Watson M."/>
            <person name="Adriaenssens E.M."/>
            <person name="Foster-Nyarko E."/>
            <person name="Jarju S."/>
            <person name="Secka A."/>
            <person name="Antonio M."/>
            <person name="Oren A."/>
            <person name="Chaudhuri R.R."/>
            <person name="La Ragione R."/>
            <person name="Hildebrand F."/>
            <person name="Pallen M.J."/>
        </authorList>
    </citation>
    <scope>NUCLEOTIDE SEQUENCE</scope>
    <source>
        <strain evidence="7">CHK198-12963</strain>
    </source>
</reference>
<evidence type="ECO:0000256" key="3">
    <source>
        <dbReference type="ARBA" id="ARBA00022741"/>
    </source>
</evidence>
<feature type="domain" description="ABC transporter" evidence="6">
    <location>
        <begin position="2"/>
        <end position="237"/>
    </location>
</feature>
<protein>
    <submittedName>
        <fullName evidence="7">ABC transporter ATP-binding protein</fullName>
    </submittedName>
</protein>
<dbReference type="InterPro" id="IPR003593">
    <property type="entry name" value="AAA+_ATPase"/>
</dbReference>